<proteinExistence type="predicted"/>
<dbReference type="PANTHER" id="PTHR23501:SF198">
    <property type="entry name" value="AZOLE RESISTANCE PROTEIN 1-RELATED"/>
    <property type="match status" value="1"/>
</dbReference>
<evidence type="ECO:0000256" key="2">
    <source>
        <dbReference type="ARBA" id="ARBA00022692"/>
    </source>
</evidence>
<dbReference type="SUPFAM" id="SSF103473">
    <property type="entry name" value="MFS general substrate transporter"/>
    <property type="match status" value="1"/>
</dbReference>
<comment type="subcellular location">
    <subcellularLocation>
        <location evidence="1">Membrane</location>
        <topology evidence="1">Multi-pass membrane protein</topology>
    </subcellularLocation>
</comment>
<evidence type="ECO:0000313" key="8">
    <source>
        <dbReference type="EMBL" id="KAF7323266.1"/>
    </source>
</evidence>
<evidence type="ECO:0000256" key="5">
    <source>
        <dbReference type="SAM" id="MobiDB-lite"/>
    </source>
</evidence>
<dbReference type="GO" id="GO:0005886">
    <property type="term" value="C:plasma membrane"/>
    <property type="evidence" value="ECO:0007669"/>
    <property type="project" value="TreeGrafter"/>
</dbReference>
<feature type="compositionally biased region" description="Basic and acidic residues" evidence="5">
    <location>
        <begin position="1"/>
        <end position="24"/>
    </location>
</feature>
<evidence type="ECO:0000256" key="6">
    <source>
        <dbReference type="SAM" id="Phobius"/>
    </source>
</evidence>
<dbReference type="PROSITE" id="PS50850">
    <property type="entry name" value="MFS"/>
    <property type="match status" value="1"/>
</dbReference>
<dbReference type="AlphaFoldDB" id="A0A8H6WN16"/>
<keyword evidence="4 6" id="KW-0472">Membrane</keyword>
<gene>
    <name evidence="8" type="ORF">HMN09_00107400</name>
</gene>
<dbReference type="OrthoDB" id="10021397at2759"/>
<accession>A0A8H6WN16</accession>
<feature type="transmembrane region" description="Helical" evidence="6">
    <location>
        <begin position="110"/>
        <end position="129"/>
    </location>
</feature>
<dbReference type="PRINTS" id="PR01036">
    <property type="entry name" value="TCRTETB"/>
</dbReference>
<reference evidence="8" key="1">
    <citation type="submission" date="2020-05" db="EMBL/GenBank/DDBJ databases">
        <title>Mycena genomes resolve the evolution of fungal bioluminescence.</title>
        <authorList>
            <person name="Tsai I.J."/>
        </authorList>
    </citation>
    <scope>NUCLEOTIDE SEQUENCE</scope>
    <source>
        <strain evidence="8">110903Hualien_Pintung</strain>
    </source>
</reference>
<evidence type="ECO:0000256" key="1">
    <source>
        <dbReference type="ARBA" id="ARBA00004141"/>
    </source>
</evidence>
<feature type="transmembrane region" description="Helical" evidence="6">
    <location>
        <begin position="238"/>
        <end position="266"/>
    </location>
</feature>
<feature type="transmembrane region" description="Helical" evidence="6">
    <location>
        <begin position="135"/>
        <end position="155"/>
    </location>
</feature>
<organism evidence="8 9">
    <name type="scientific">Mycena chlorophos</name>
    <name type="common">Agaric fungus</name>
    <name type="synonym">Agaricus chlorophos</name>
    <dbReference type="NCBI Taxonomy" id="658473"/>
    <lineage>
        <taxon>Eukaryota</taxon>
        <taxon>Fungi</taxon>
        <taxon>Dikarya</taxon>
        <taxon>Basidiomycota</taxon>
        <taxon>Agaricomycotina</taxon>
        <taxon>Agaricomycetes</taxon>
        <taxon>Agaricomycetidae</taxon>
        <taxon>Agaricales</taxon>
        <taxon>Marasmiineae</taxon>
        <taxon>Mycenaceae</taxon>
        <taxon>Mycena</taxon>
    </lineage>
</organism>
<dbReference type="PANTHER" id="PTHR23501">
    <property type="entry name" value="MAJOR FACILITATOR SUPERFAMILY"/>
    <property type="match status" value="1"/>
</dbReference>
<feature type="transmembrane region" description="Helical" evidence="6">
    <location>
        <begin position="78"/>
        <end position="98"/>
    </location>
</feature>
<dbReference type="InterPro" id="IPR036259">
    <property type="entry name" value="MFS_trans_sf"/>
</dbReference>
<sequence length="560" mass="60416">MADAEISPRHSENDATLNDEKHNEEVDETYIPDDDTILTGVRLLVVFSAMLLSIFLIALDQTILSTALPRIASDFDAFSLQGWISTSFILAQTVFLLFYGQLLLVFPAKWILVASIVIFELGSVLGATARNVDQLIGGRTVAGLGSAGVGMMQILGQATRLEDRARLFGAFGALFGISSIIGPLIGGALTDHVSWRWCFYLNLPLGGVSVTVVTMFLKSAPPLGADKAKWYQRSALDVVRQILGLDYVGATLVAGLVTCLVLALQWGGNTKPWNDRDVIISFVFFGILSIVTVLWEIWLGDRAMVPVKIFRSLSIYAIVVYSFLLRFVHLLVIYYIPIYYQAVRHHSATSSGIDLLAFMLASVVSVIGAGQLVGRFGRYRIFLLIAPCFFATGLGLLYTINPSTSTAKLIGFQIITGIGTGMALQNSILAMQVEFRSKSDVGLLGQAAAMATFGQFFGGTVGLGVGEAVFSTRLAKNLVKYAPDVPAVVVEESPEAIWSDLPAALVPGVVKSYAKALDVVFVVGVPIAGIALVMAFLINDLKIERTVPTPKTRSTSDEKV</sequence>
<feature type="domain" description="Major facilitator superfamily (MFS) profile" evidence="7">
    <location>
        <begin position="46"/>
        <end position="542"/>
    </location>
</feature>
<dbReference type="CDD" id="cd17502">
    <property type="entry name" value="MFS_Azr1_MDR_like"/>
    <property type="match status" value="1"/>
</dbReference>
<evidence type="ECO:0000256" key="4">
    <source>
        <dbReference type="ARBA" id="ARBA00023136"/>
    </source>
</evidence>
<evidence type="ECO:0000256" key="3">
    <source>
        <dbReference type="ARBA" id="ARBA00022989"/>
    </source>
</evidence>
<dbReference type="Proteomes" id="UP000613580">
    <property type="component" value="Unassembled WGS sequence"/>
</dbReference>
<dbReference type="GO" id="GO:0022857">
    <property type="term" value="F:transmembrane transporter activity"/>
    <property type="evidence" value="ECO:0007669"/>
    <property type="project" value="InterPro"/>
</dbReference>
<keyword evidence="3 6" id="KW-1133">Transmembrane helix</keyword>
<dbReference type="Pfam" id="PF07690">
    <property type="entry name" value="MFS_1"/>
    <property type="match status" value="1"/>
</dbReference>
<protein>
    <submittedName>
        <fullName evidence="8">Major facilitator superfamily protein</fullName>
    </submittedName>
</protein>
<comment type="caution">
    <text evidence="8">The sequence shown here is derived from an EMBL/GenBank/DDBJ whole genome shotgun (WGS) entry which is preliminary data.</text>
</comment>
<evidence type="ECO:0000259" key="7">
    <source>
        <dbReference type="PROSITE" id="PS50850"/>
    </source>
</evidence>
<feature type="transmembrane region" description="Helical" evidence="6">
    <location>
        <begin position="313"/>
        <end position="336"/>
    </location>
</feature>
<feature type="transmembrane region" description="Helical" evidence="6">
    <location>
        <begin position="443"/>
        <end position="465"/>
    </location>
</feature>
<name>A0A8H6WN16_MYCCL</name>
<feature type="transmembrane region" description="Helical" evidence="6">
    <location>
        <begin position="381"/>
        <end position="400"/>
    </location>
</feature>
<dbReference type="InterPro" id="IPR011701">
    <property type="entry name" value="MFS"/>
</dbReference>
<dbReference type="Gene3D" id="1.20.1250.20">
    <property type="entry name" value="MFS general substrate transporter like domains"/>
    <property type="match status" value="1"/>
</dbReference>
<keyword evidence="9" id="KW-1185">Reference proteome</keyword>
<dbReference type="EMBL" id="JACAZE010000001">
    <property type="protein sequence ID" value="KAF7323266.1"/>
    <property type="molecule type" value="Genomic_DNA"/>
</dbReference>
<feature type="transmembrane region" description="Helical" evidence="6">
    <location>
        <begin position="519"/>
        <end position="538"/>
    </location>
</feature>
<feature type="region of interest" description="Disordered" evidence="5">
    <location>
        <begin position="1"/>
        <end position="25"/>
    </location>
</feature>
<keyword evidence="2 6" id="KW-0812">Transmembrane</keyword>
<feature type="transmembrane region" description="Helical" evidence="6">
    <location>
        <begin position="199"/>
        <end position="217"/>
    </location>
</feature>
<evidence type="ECO:0000313" key="9">
    <source>
        <dbReference type="Proteomes" id="UP000613580"/>
    </source>
</evidence>
<dbReference type="InterPro" id="IPR020846">
    <property type="entry name" value="MFS_dom"/>
</dbReference>
<feature type="transmembrane region" description="Helical" evidence="6">
    <location>
        <begin position="356"/>
        <end position="374"/>
    </location>
</feature>
<feature type="transmembrane region" description="Helical" evidence="6">
    <location>
        <begin position="40"/>
        <end position="58"/>
    </location>
</feature>
<feature type="transmembrane region" description="Helical" evidence="6">
    <location>
        <begin position="412"/>
        <end position="431"/>
    </location>
</feature>
<feature type="transmembrane region" description="Helical" evidence="6">
    <location>
        <begin position="278"/>
        <end position="301"/>
    </location>
</feature>
<feature type="transmembrane region" description="Helical" evidence="6">
    <location>
        <begin position="167"/>
        <end position="187"/>
    </location>
</feature>